<sequence length="119" mass="12099">MNRLAKFACGLVLLTGVAACGGGDSEGGEVLDTTITLSEGVYHSYTLEPGTYHVSITSSNNGVTVQWLGGSGTGCSGSGEVKVWSATCALSIKGQLIVTNPTVFGLGGSEIVTIRLTKD</sequence>
<evidence type="ECO:0008006" key="3">
    <source>
        <dbReference type="Google" id="ProtNLM"/>
    </source>
</evidence>
<dbReference type="PROSITE" id="PS51257">
    <property type="entry name" value="PROKAR_LIPOPROTEIN"/>
    <property type="match status" value="1"/>
</dbReference>
<proteinExistence type="predicted"/>
<accession>A0ABM7YGB5</accession>
<name>A0ABM7YGB5_9BURK</name>
<gene>
    <name evidence="1" type="ORF">CATMQ487_01810</name>
</gene>
<organism evidence="1 2">
    <name type="scientific">Sphaerotilus microaerophilus</name>
    <dbReference type="NCBI Taxonomy" id="2914710"/>
    <lineage>
        <taxon>Bacteria</taxon>
        <taxon>Pseudomonadati</taxon>
        <taxon>Pseudomonadota</taxon>
        <taxon>Betaproteobacteria</taxon>
        <taxon>Burkholderiales</taxon>
        <taxon>Sphaerotilaceae</taxon>
        <taxon>Sphaerotilus</taxon>
    </lineage>
</organism>
<evidence type="ECO:0000313" key="1">
    <source>
        <dbReference type="EMBL" id="BDI03211.1"/>
    </source>
</evidence>
<dbReference type="Proteomes" id="UP001057498">
    <property type="component" value="Chromosome"/>
</dbReference>
<dbReference type="EMBL" id="AP025730">
    <property type="protein sequence ID" value="BDI03211.1"/>
    <property type="molecule type" value="Genomic_DNA"/>
</dbReference>
<keyword evidence="2" id="KW-1185">Reference proteome</keyword>
<reference evidence="1" key="1">
    <citation type="submission" date="2022-04" db="EMBL/GenBank/DDBJ databases">
        <title>Whole genome sequence of Sphaerotilus sp. FB-5.</title>
        <authorList>
            <person name="Takeda M."/>
            <person name="Narihara S."/>
            <person name="Akimoto M."/>
            <person name="Akimoto R."/>
            <person name="Nishiyashiki S."/>
            <person name="Murakami T."/>
        </authorList>
    </citation>
    <scope>NUCLEOTIDE SEQUENCE</scope>
    <source>
        <strain evidence="1">FB-5</strain>
    </source>
</reference>
<evidence type="ECO:0000313" key="2">
    <source>
        <dbReference type="Proteomes" id="UP001057498"/>
    </source>
</evidence>
<protein>
    <recommendedName>
        <fullName evidence="3">Lipoprotein</fullName>
    </recommendedName>
</protein>